<dbReference type="AlphaFoldDB" id="A0A378XFG6"/>
<proteinExistence type="predicted"/>
<evidence type="ECO:0000313" key="3">
    <source>
        <dbReference type="Proteomes" id="UP000254603"/>
    </source>
</evidence>
<evidence type="ECO:0000313" key="1">
    <source>
        <dbReference type="EMBL" id="QPT41036.1"/>
    </source>
</evidence>
<evidence type="ECO:0000313" key="2">
    <source>
        <dbReference type="EMBL" id="SUA53513.1"/>
    </source>
</evidence>
<dbReference type="EMBL" id="UGSB01000001">
    <property type="protein sequence ID" value="SUA53513.1"/>
    <property type="molecule type" value="Genomic_DNA"/>
</dbReference>
<accession>A0A378XFG6</accession>
<evidence type="ECO:0000313" key="4">
    <source>
        <dbReference type="Proteomes" id="UP000594903"/>
    </source>
</evidence>
<keyword evidence="4" id="KW-1185">Reference proteome</keyword>
<organism evidence="2 3">
    <name type="scientific">Oligella ureolytica</name>
    <dbReference type="NCBI Taxonomy" id="90244"/>
    <lineage>
        <taxon>Bacteria</taxon>
        <taxon>Pseudomonadati</taxon>
        <taxon>Pseudomonadota</taxon>
        <taxon>Betaproteobacteria</taxon>
        <taxon>Burkholderiales</taxon>
        <taxon>Alcaligenaceae</taxon>
        <taxon>Oligella</taxon>
    </lineage>
</organism>
<dbReference type="Proteomes" id="UP000594903">
    <property type="component" value="Chromosome"/>
</dbReference>
<dbReference type="Proteomes" id="UP000254603">
    <property type="component" value="Unassembled WGS sequence"/>
</dbReference>
<dbReference type="RefSeq" id="WP_018574069.1">
    <property type="nucleotide sequence ID" value="NZ_CP065725.1"/>
</dbReference>
<sequence length="54" mass="6301">MKLLTRLREEFTAVSYQPNGKEVEQQVEYVSEHAPDALVLMNMIEQRKNHNDVA</sequence>
<dbReference type="EMBL" id="CP065725">
    <property type="protein sequence ID" value="QPT41036.1"/>
    <property type="molecule type" value="Genomic_DNA"/>
</dbReference>
<name>A0A378XFG6_9BURK</name>
<protein>
    <submittedName>
        <fullName evidence="2">Uncharacterized protein</fullName>
    </submittedName>
</protein>
<reference evidence="1 4" key="2">
    <citation type="submission" date="2020-12" db="EMBL/GenBank/DDBJ databases">
        <title>FDA dAtabase for Regulatory Grade micrObial Sequences (FDA-ARGOS): Supporting development and validation of Infectious Disease Dx tests.</title>
        <authorList>
            <person name="Sproer C."/>
            <person name="Gronow S."/>
            <person name="Severitt S."/>
            <person name="Schroder I."/>
            <person name="Tallon L."/>
            <person name="Sadzewicz L."/>
            <person name="Zhao X."/>
            <person name="Boylan J."/>
            <person name="Ott S."/>
            <person name="Bowen H."/>
            <person name="Vavikolanu K."/>
            <person name="Mehta A."/>
            <person name="Aluvathingal J."/>
            <person name="Nadendla S."/>
            <person name="Lowell S."/>
            <person name="Myers T."/>
            <person name="Yan Y."/>
            <person name="Sichtig H."/>
        </authorList>
    </citation>
    <scope>NUCLEOTIDE SEQUENCE [LARGE SCALE GENOMIC DNA]</scope>
    <source>
        <strain evidence="1 4">FDAARGOS_872</strain>
    </source>
</reference>
<gene>
    <name evidence="1" type="ORF">I6G29_05710</name>
    <name evidence="2" type="ORF">NCTC11997_01197</name>
</gene>
<reference evidence="2 3" key="1">
    <citation type="submission" date="2018-06" db="EMBL/GenBank/DDBJ databases">
        <authorList>
            <consortium name="Pathogen Informatics"/>
            <person name="Doyle S."/>
        </authorList>
    </citation>
    <scope>NUCLEOTIDE SEQUENCE [LARGE SCALE GENOMIC DNA]</scope>
    <source>
        <strain evidence="2 3">NCTC11997</strain>
    </source>
</reference>